<proteinExistence type="predicted"/>
<accession>W5T5G7</accession>
<keyword evidence="1" id="KW-0614">Plasmid</keyword>
<organism evidence="1">
    <name type="scientific">Borrelia hermsii MTW</name>
    <dbReference type="NCBI Taxonomy" id="1313291"/>
    <lineage>
        <taxon>Bacteria</taxon>
        <taxon>Pseudomonadati</taxon>
        <taxon>Spirochaetota</taxon>
        <taxon>Spirochaetia</taxon>
        <taxon>Spirochaetales</taxon>
        <taxon>Borreliaceae</taxon>
        <taxon>Borrelia</taxon>
    </lineage>
</organism>
<sequence length="70" mass="8101">MIVKSIKMAMVTAQMRKDCNGTNEIEQFFRGILNDIFTKDNSEEMFECLKKRASTTANIHMDLKLAIKTR</sequence>
<keyword evidence="1" id="KW-0449">Lipoprotein</keyword>
<dbReference type="EMBL" id="CP005687">
    <property type="protein sequence ID" value="AHH14477.1"/>
    <property type="molecule type" value="Genomic_DNA"/>
</dbReference>
<dbReference type="AlphaFoldDB" id="W5T5G7"/>
<geneLocation type="plasmid" evidence="1">
    <name>unnamed</name>
</geneLocation>
<evidence type="ECO:0000313" key="1">
    <source>
        <dbReference type="EMBL" id="AHH14477.1"/>
    </source>
</evidence>
<reference evidence="1" key="1">
    <citation type="submission" date="2013-04" db="EMBL/GenBank/DDBJ databases">
        <title>Comparative Genomics of Relapsing Fever Spirochetes.</title>
        <authorList>
            <person name="Schwan T.G."/>
            <person name="Raffel S.J."/>
            <person name="Porcella S.F."/>
            <person name="Martens C.A."/>
            <person name="Bruno D.P."/>
            <person name="Ricklefs S.M."/>
            <person name="Barbian K.B."/>
        </authorList>
    </citation>
    <scope>NUCLEOTIDE SEQUENCE</scope>
    <source>
        <strain evidence="1">MTW</strain>
        <plasmid evidence="1">unnamed</plasmid>
    </source>
</reference>
<dbReference type="HOGENOM" id="CLU_203718_0_0_12"/>
<name>W5T5G7_BORHE</name>
<gene>
    <name evidence="1" type="ORF">BHW_0117400</name>
</gene>
<protein>
    <submittedName>
        <fullName evidence="1">Congo red-binding lipoprotein nlph</fullName>
    </submittedName>
</protein>